<evidence type="ECO:0000313" key="2">
    <source>
        <dbReference type="Proteomes" id="UP000830768"/>
    </source>
</evidence>
<organism evidence="1 2">
    <name type="scientific">Fusarium solani subsp. cucurbitae</name>
    <name type="common">Neocosmosporum cucurbitae</name>
    <dbReference type="NCBI Taxonomy" id="2747967"/>
    <lineage>
        <taxon>Eukaryota</taxon>
        <taxon>Fungi</taxon>
        <taxon>Dikarya</taxon>
        <taxon>Ascomycota</taxon>
        <taxon>Pezizomycotina</taxon>
        <taxon>Sordariomycetes</taxon>
        <taxon>Hypocreomycetidae</taxon>
        <taxon>Hypocreales</taxon>
        <taxon>Nectriaceae</taxon>
        <taxon>Fusarium</taxon>
        <taxon>Fusarium solani species complex</taxon>
    </lineage>
</organism>
<gene>
    <name evidence="1" type="ORF">LCI18_001214</name>
</gene>
<protein>
    <submittedName>
        <fullName evidence="1">Uncharacterized protein</fullName>
    </submittedName>
</protein>
<proteinExistence type="predicted"/>
<dbReference type="EMBL" id="CP090030">
    <property type="protein sequence ID" value="UPK90279.1"/>
    <property type="molecule type" value="Genomic_DNA"/>
</dbReference>
<reference evidence="1" key="1">
    <citation type="submission" date="2021-11" db="EMBL/GenBank/DDBJ databases">
        <title>Fusarium solani-melongenae Genome sequencing and assembly.</title>
        <authorList>
            <person name="Xie S."/>
            <person name="Huang L."/>
            <person name="Zhang X."/>
        </authorList>
    </citation>
    <scope>NUCLEOTIDE SEQUENCE</scope>
    <source>
        <strain evidence="1">CRI 24-3</strain>
    </source>
</reference>
<sequence>MNASSAVEVSSSYQGTLLQAQPINEQEIVKVHAAGGQDVDDAVKAARAAFKGPWSKISGTERGELLRKLADLAEEQTDTLATIDTWNNGMILPAYTARVCLQLPTSPPYTDLFVNVVINTTESKFAYTSREPIGLAPALAAGNTIVLKPAEQTPLSVLVFATLIEKAGFPPGVINIVNGFGRTAGASLAAHVGVDKVAFTGSTNTGREIMKLAATNLKEITLETGGKSPLIVFEDAELENASKWAHYGIMANQGQICTATSRILVHKNIYDKFIDLFTNRVKQTSKVGDPFDAGTFQGPQVSKAQYDRVLSYIEEGKREGATLSFGGKPHHGVDGKGFFIEPTVFTDVKDDMKIYREEVFGPLVAISSFSTEDEAIERANDTFYGLGAAIFTENITRAHEVAKRIEAGMVWINSSNDSDFRIPFGGVKQSGIGRELGEAGITAYTTVKAVHVNLGNRL</sequence>
<dbReference type="Proteomes" id="UP000830768">
    <property type="component" value="Chromosome 1"/>
</dbReference>
<accession>A0ACD3YMZ2</accession>
<evidence type="ECO:0000313" key="1">
    <source>
        <dbReference type="EMBL" id="UPK90279.1"/>
    </source>
</evidence>
<keyword evidence="2" id="KW-1185">Reference proteome</keyword>
<name>A0ACD3YMZ2_FUSSC</name>